<dbReference type="eggNOG" id="COG0367">
    <property type="taxonomic scope" value="Bacteria"/>
</dbReference>
<dbReference type="InterPro" id="IPR029055">
    <property type="entry name" value="Ntn_hydrolases_N"/>
</dbReference>
<evidence type="ECO:0000256" key="2">
    <source>
        <dbReference type="ARBA" id="ARBA00005752"/>
    </source>
</evidence>
<dbReference type="Proteomes" id="UP000277896">
    <property type="component" value="Chromosome"/>
</dbReference>
<keyword evidence="5 10" id="KW-0067">ATP-binding</keyword>
<dbReference type="InterPro" id="IPR033738">
    <property type="entry name" value="AsnB_N"/>
</dbReference>
<reference evidence="14 16" key="1">
    <citation type="submission" date="2017-04" db="EMBL/GenBank/DDBJ databases">
        <title>In vitro and in silico characterization of Lactobacillus paraplantarum D2-1, a starter culture for soymilk fermentation.</title>
        <authorList>
            <person name="Endo A."/>
            <person name="Sasaki F."/>
            <person name="Maeno S."/>
            <person name="Kanesaki Y."/>
            <person name="Kubota E."/>
            <person name="Torres G.A."/>
            <person name="Tomita S."/>
            <person name="Nakagawa J."/>
        </authorList>
    </citation>
    <scope>NUCLEOTIDE SEQUENCE [LARGE SCALE GENOMIC DNA]</scope>
    <source>
        <strain evidence="14 16">D2-1</strain>
    </source>
</reference>
<evidence type="ECO:0000256" key="3">
    <source>
        <dbReference type="ARBA" id="ARBA00012737"/>
    </source>
</evidence>
<feature type="domain" description="Glutamine amidotransferase type-2" evidence="12">
    <location>
        <begin position="2"/>
        <end position="214"/>
    </location>
</feature>
<evidence type="ECO:0000313" key="13">
    <source>
        <dbReference type="EMBL" id="AYJ38010.1"/>
    </source>
</evidence>
<keyword evidence="16" id="KW-1185">Reference proteome</keyword>
<dbReference type="EMBL" id="BDOR01000007">
    <property type="protein sequence ID" value="GBF02061.1"/>
    <property type="molecule type" value="Genomic_DNA"/>
</dbReference>
<evidence type="ECO:0000313" key="15">
    <source>
        <dbReference type="EMBL" id="TBX49297.1"/>
    </source>
</evidence>
<dbReference type="GO" id="GO:0004066">
    <property type="term" value="F:asparagine synthase (glutamine-hydrolyzing) activity"/>
    <property type="evidence" value="ECO:0007669"/>
    <property type="project" value="UniProtKB-EC"/>
</dbReference>
<dbReference type="GO" id="GO:0005524">
    <property type="term" value="F:ATP binding"/>
    <property type="evidence" value="ECO:0007669"/>
    <property type="project" value="UniProtKB-KW"/>
</dbReference>
<dbReference type="GeneID" id="79806644"/>
<dbReference type="PANTHER" id="PTHR43284">
    <property type="entry name" value="ASPARAGINE SYNTHETASE (GLUTAMINE-HYDROLYZING)"/>
    <property type="match status" value="1"/>
</dbReference>
<dbReference type="AlphaFoldDB" id="A0A098R5D6"/>
<dbReference type="InterPro" id="IPR006426">
    <property type="entry name" value="Asn_synth_AEB"/>
</dbReference>
<dbReference type="PANTHER" id="PTHR43284:SF1">
    <property type="entry name" value="ASPARAGINE SYNTHETASE"/>
    <property type="match status" value="1"/>
</dbReference>
<evidence type="ECO:0000256" key="10">
    <source>
        <dbReference type="PIRSR" id="PIRSR001589-2"/>
    </source>
</evidence>
<dbReference type="InterPro" id="IPR017932">
    <property type="entry name" value="GATase_2_dom"/>
</dbReference>
<sequence length="633" mass="73124">MCGFAGCLTDRTKADNAAYDQTIHEMTKMIVHRGPDDDGYFADDNITMGFRRLSIIDLAGGHQPLSYDNERYWMTFNGEIYNYVELREQLKQEGYEFKTSSDSEVILAMYAKYHADATKYLRGMFAFVIWDKQEKTLFAARDQFGIKPFYYAISGDDFYYASESKAIYKILKDKTFDKNALQDYMTFQFVPEPETLTKEIKMLAPGCSLTKKLGAAPRIDRYYHREFHPVQRSEDEYAQKIKDALIDSVKIHMRSDVPVGSFLSGGIDSSIIVAIAKNFNPNLETISVGFEREGYSELDVAQETAEKLGVKNYSMTITPEAFMKAFPHFVWSMDDPLADPAAVPQYFLAKEAVKHVKVCLTGEGADELFGGYTIYHEPESLKPFRYTKPINGALKRIALMMPEGMRGRSFLLRGTTPLENRYVGNAFIFGEQEKQTFFKNYNQNHPFQSITQPLYDESVDYDPISRMQFIDMHTWLNGDLLHNADRTTMAHSLELRTPFVDREVYNLAAEIPADLRISHGTTKYILRKAVEDIVPAHVLHRKKLGFPVPIRFWLKDEMYDWAKQIINDSQTDQYFNKDYFLKLLDDHKAGVRDNSRKLWTVLTFMMWHKLYVESDHLMNSPEANAVAEKVEEF</sequence>
<dbReference type="EMBL" id="SEHH01000034">
    <property type="protein sequence ID" value="TBX49297.1"/>
    <property type="molecule type" value="Genomic_DNA"/>
</dbReference>
<feature type="binding site" evidence="10">
    <location>
        <position position="102"/>
    </location>
    <ligand>
        <name>L-glutamine</name>
        <dbReference type="ChEBI" id="CHEBI:58359"/>
    </ligand>
</feature>
<name>A0A098R5D6_9LACO</name>
<dbReference type="Gene3D" id="3.40.50.620">
    <property type="entry name" value="HUPs"/>
    <property type="match status" value="1"/>
</dbReference>
<dbReference type="InterPro" id="IPR001962">
    <property type="entry name" value="Asn_synthase"/>
</dbReference>
<feature type="binding site" evidence="10">
    <location>
        <position position="288"/>
    </location>
    <ligand>
        <name>ATP</name>
        <dbReference type="ChEBI" id="CHEBI:30616"/>
    </ligand>
</feature>
<accession>A0A098R5D6</accession>
<dbReference type="Gene3D" id="3.60.20.10">
    <property type="entry name" value="Glutamine Phosphoribosylpyrophosphate, subunit 1, domain 1"/>
    <property type="match status" value="1"/>
</dbReference>
<evidence type="ECO:0000256" key="5">
    <source>
        <dbReference type="ARBA" id="ARBA00022840"/>
    </source>
</evidence>
<evidence type="ECO:0000256" key="7">
    <source>
        <dbReference type="ARBA" id="ARBA00022962"/>
    </source>
</evidence>
<comment type="similarity">
    <text evidence="2">Belongs to the asparagine synthetase family.</text>
</comment>
<dbReference type="CDD" id="cd01991">
    <property type="entry name" value="Asn_synthase_B_C"/>
    <property type="match status" value="1"/>
</dbReference>
<dbReference type="PROSITE" id="PS51278">
    <property type="entry name" value="GATASE_TYPE_2"/>
    <property type="match status" value="1"/>
</dbReference>
<dbReference type="Pfam" id="PF00733">
    <property type="entry name" value="Asn_synthase"/>
    <property type="match status" value="1"/>
</dbReference>
<dbReference type="GO" id="GO:0006529">
    <property type="term" value="P:asparagine biosynthetic process"/>
    <property type="evidence" value="ECO:0007669"/>
    <property type="project" value="UniProtKB-KW"/>
</dbReference>
<keyword evidence="4 10" id="KW-0547">Nucleotide-binding</keyword>
<gene>
    <name evidence="15" type="primary">asnB</name>
    <name evidence="15" type="ORF">EUZ87_04225</name>
    <name evidence="13" type="ORF">LP667_03825</name>
    <name evidence="14" type="ORF">LPPLD21_01593</name>
</gene>
<feature type="active site" description="For GATase activity" evidence="9">
    <location>
        <position position="2"/>
    </location>
</feature>
<evidence type="ECO:0000256" key="6">
    <source>
        <dbReference type="ARBA" id="ARBA00022888"/>
    </source>
</evidence>
<dbReference type="NCBIfam" id="TIGR01536">
    <property type="entry name" value="asn_synth_AEB"/>
    <property type="match status" value="1"/>
</dbReference>
<proteinExistence type="inferred from homology"/>
<evidence type="ECO:0000256" key="8">
    <source>
        <dbReference type="ARBA" id="ARBA00048741"/>
    </source>
</evidence>
<evidence type="ECO:0000256" key="1">
    <source>
        <dbReference type="ARBA" id="ARBA00005187"/>
    </source>
</evidence>
<evidence type="ECO:0000256" key="9">
    <source>
        <dbReference type="PIRSR" id="PIRSR001589-1"/>
    </source>
</evidence>
<dbReference type="GO" id="GO:0005829">
    <property type="term" value="C:cytosol"/>
    <property type="evidence" value="ECO:0007669"/>
    <property type="project" value="TreeGrafter"/>
</dbReference>
<evidence type="ECO:0000313" key="16">
    <source>
        <dbReference type="Proteomes" id="UP000236162"/>
    </source>
</evidence>
<evidence type="ECO:0000313" key="14">
    <source>
        <dbReference type="EMBL" id="GBF02061.1"/>
    </source>
</evidence>
<dbReference type="KEGG" id="lpx:ASU28_01245"/>
<dbReference type="Proteomes" id="UP000292648">
    <property type="component" value="Unassembled WGS sequence"/>
</dbReference>
<dbReference type="PIRSF" id="PIRSF001589">
    <property type="entry name" value="Asn_synthetase_glu-h"/>
    <property type="match status" value="1"/>
</dbReference>
<protein>
    <recommendedName>
        <fullName evidence="3">asparagine synthase (glutamine-hydrolyzing)</fullName>
        <ecNumber evidence="3">6.3.5.4</ecNumber>
    </recommendedName>
</protein>
<evidence type="ECO:0000256" key="11">
    <source>
        <dbReference type="PIRSR" id="PIRSR001589-3"/>
    </source>
</evidence>
<dbReference type="EC" id="6.3.5.4" evidence="3"/>
<keyword evidence="7 9" id="KW-0315">Glutamine amidotransferase</keyword>
<dbReference type="SUPFAM" id="SSF56235">
    <property type="entry name" value="N-terminal nucleophile aminohydrolases (Ntn hydrolases)"/>
    <property type="match status" value="1"/>
</dbReference>
<dbReference type="Pfam" id="PF13537">
    <property type="entry name" value="GATase_7"/>
    <property type="match status" value="1"/>
</dbReference>
<keyword evidence="9" id="KW-0028">Amino-acid biosynthesis</keyword>
<evidence type="ECO:0000259" key="12">
    <source>
        <dbReference type="PROSITE" id="PS51278"/>
    </source>
</evidence>
<comment type="pathway">
    <text evidence="1">Amino-acid biosynthesis; L-asparagine biosynthesis; L-asparagine from L-aspartate (L-Gln route): step 1/1.</text>
</comment>
<evidence type="ECO:0000313" key="18">
    <source>
        <dbReference type="Proteomes" id="UP000292648"/>
    </source>
</evidence>
<evidence type="ECO:0000256" key="4">
    <source>
        <dbReference type="ARBA" id="ARBA00022741"/>
    </source>
</evidence>
<keyword evidence="15" id="KW-0436">Ligase</keyword>
<reference evidence="13 17" key="2">
    <citation type="submission" date="2018-10" db="EMBL/GenBank/DDBJ databases">
        <title>Genome seuquencing of Lactobacillus species.</title>
        <authorList>
            <person name="Baek C."/>
            <person name="Yi H."/>
        </authorList>
    </citation>
    <scope>NUCLEOTIDE SEQUENCE [LARGE SCALE GENOMIC DNA]</scope>
    <source>
        <strain evidence="13 17">DSM 10667</strain>
    </source>
</reference>
<evidence type="ECO:0000313" key="17">
    <source>
        <dbReference type="Proteomes" id="UP000277896"/>
    </source>
</evidence>
<dbReference type="InterPro" id="IPR014729">
    <property type="entry name" value="Rossmann-like_a/b/a_fold"/>
</dbReference>
<feature type="site" description="Important for beta-aspartyl-AMP intermediate formation" evidence="11">
    <location>
        <position position="363"/>
    </location>
</feature>
<keyword evidence="6 9" id="KW-0061">Asparagine biosynthesis</keyword>
<dbReference type="Proteomes" id="UP000236162">
    <property type="component" value="Unassembled WGS sequence"/>
</dbReference>
<dbReference type="RefSeq" id="WP_021730233.1">
    <property type="nucleotide sequence ID" value="NZ_AVAI01000026.1"/>
</dbReference>
<dbReference type="InterPro" id="IPR051786">
    <property type="entry name" value="ASN_synthetase/amidase"/>
</dbReference>
<comment type="catalytic activity">
    <reaction evidence="8">
        <text>L-aspartate + L-glutamine + ATP + H2O = L-asparagine + L-glutamate + AMP + diphosphate + H(+)</text>
        <dbReference type="Rhea" id="RHEA:12228"/>
        <dbReference type="ChEBI" id="CHEBI:15377"/>
        <dbReference type="ChEBI" id="CHEBI:15378"/>
        <dbReference type="ChEBI" id="CHEBI:29985"/>
        <dbReference type="ChEBI" id="CHEBI:29991"/>
        <dbReference type="ChEBI" id="CHEBI:30616"/>
        <dbReference type="ChEBI" id="CHEBI:33019"/>
        <dbReference type="ChEBI" id="CHEBI:58048"/>
        <dbReference type="ChEBI" id="CHEBI:58359"/>
        <dbReference type="ChEBI" id="CHEBI:456215"/>
        <dbReference type="EC" id="6.3.5.4"/>
    </reaction>
</comment>
<dbReference type="SUPFAM" id="SSF52402">
    <property type="entry name" value="Adenine nucleotide alpha hydrolases-like"/>
    <property type="match status" value="1"/>
</dbReference>
<dbReference type="HOGENOM" id="CLU_014658_3_0_9"/>
<dbReference type="CDD" id="cd00712">
    <property type="entry name" value="AsnB"/>
    <property type="match status" value="1"/>
</dbReference>
<dbReference type="EMBL" id="CP032744">
    <property type="protein sequence ID" value="AYJ38010.1"/>
    <property type="molecule type" value="Genomic_DNA"/>
</dbReference>
<reference evidence="15 18" key="3">
    <citation type="submission" date="2019-01" db="EMBL/GenBank/DDBJ databases">
        <title>Draft genome sequence of Lactobacillus paraplantarum OSY-TC318, a Producer of the novel lantibiotic Paraplantaracin TC318.</title>
        <authorList>
            <person name="Hussein W.E."/>
            <person name="Huang E."/>
            <person name="Yousef A.E."/>
        </authorList>
    </citation>
    <scope>NUCLEOTIDE SEQUENCE [LARGE SCALE GENOMIC DNA]</scope>
    <source>
        <strain evidence="15 18">OSY-TC318</strain>
    </source>
</reference>
<organism evidence="15 18">
    <name type="scientific">Lactiplantibacillus paraplantarum</name>
    <dbReference type="NCBI Taxonomy" id="60520"/>
    <lineage>
        <taxon>Bacteria</taxon>
        <taxon>Bacillati</taxon>
        <taxon>Bacillota</taxon>
        <taxon>Bacilli</taxon>
        <taxon>Lactobacillales</taxon>
        <taxon>Lactobacillaceae</taxon>
        <taxon>Lactiplantibacillus</taxon>
    </lineage>
</organism>